<protein>
    <submittedName>
        <fullName evidence="3">Helix-turn-helix domain-containing protein</fullName>
    </submittedName>
</protein>
<dbReference type="InterPro" id="IPR011991">
    <property type="entry name" value="ArsR-like_HTH"/>
</dbReference>
<dbReference type="OrthoDB" id="8482at2157"/>
<keyword evidence="4" id="KW-1185">Reference proteome</keyword>
<dbReference type="InterPro" id="IPR036388">
    <property type="entry name" value="WH-like_DNA-bd_sf"/>
</dbReference>
<gene>
    <name evidence="3" type="ORF">GQS65_17050</name>
</gene>
<organism evidence="3 4">
    <name type="scientific">Halomarina oriensis</name>
    <dbReference type="NCBI Taxonomy" id="671145"/>
    <lineage>
        <taxon>Archaea</taxon>
        <taxon>Methanobacteriati</taxon>
        <taxon>Methanobacteriota</taxon>
        <taxon>Stenosarchaea group</taxon>
        <taxon>Halobacteria</taxon>
        <taxon>Halobacteriales</taxon>
        <taxon>Natronomonadaceae</taxon>
        <taxon>Halomarina</taxon>
    </lineage>
</organism>
<reference evidence="3 4" key="1">
    <citation type="submission" date="2019-12" db="EMBL/GenBank/DDBJ databases">
        <title>Halocatena pleomorpha gen. nov. sp. nov., an extremely halophilic archaeon of family Halobacteriaceae isolated from saltpan soil.</title>
        <authorList>
            <person name="Pal Y."/>
            <person name="Verma A."/>
            <person name="Krishnamurthi S."/>
            <person name="Kumar P."/>
        </authorList>
    </citation>
    <scope>NUCLEOTIDE SEQUENCE [LARGE SCALE GENOMIC DNA]</scope>
    <source>
        <strain evidence="3 4">JCM 16495</strain>
    </source>
</reference>
<dbReference type="InterPro" id="IPR036390">
    <property type="entry name" value="WH_DNA-bd_sf"/>
</dbReference>
<accession>A0A6B0GMS9</accession>
<dbReference type="Gene3D" id="1.10.10.10">
    <property type="entry name" value="Winged helix-like DNA-binding domain superfamily/Winged helix DNA-binding domain"/>
    <property type="match status" value="1"/>
</dbReference>
<evidence type="ECO:0000259" key="1">
    <source>
        <dbReference type="Pfam" id="PF24038"/>
    </source>
</evidence>
<feature type="domain" description="DUF7347" evidence="1">
    <location>
        <begin position="14"/>
        <end position="90"/>
    </location>
</feature>
<dbReference type="SUPFAM" id="SSF46785">
    <property type="entry name" value="Winged helix' DNA-binding domain"/>
    <property type="match status" value="1"/>
</dbReference>
<name>A0A6B0GMS9_9EURY</name>
<dbReference type="InterPro" id="IPR055775">
    <property type="entry name" value="DUF7351"/>
</dbReference>
<evidence type="ECO:0000259" key="2">
    <source>
        <dbReference type="Pfam" id="PF24042"/>
    </source>
</evidence>
<dbReference type="Pfam" id="PF24042">
    <property type="entry name" value="DUF7351"/>
    <property type="match status" value="1"/>
</dbReference>
<comment type="caution">
    <text evidence="3">The sequence shown here is derived from an EMBL/GenBank/DDBJ whole genome shotgun (WGS) entry which is preliminary data.</text>
</comment>
<dbReference type="Pfam" id="PF24038">
    <property type="entry name" value="DUF7347"/>
    <property type="match status" value="1"/>
</dbReference>
<evidence type="ECO:0000313" key="4">
    <source>
        <dbReference type="Proteomes" id="UP000451471"/>
    </source>
</evidence>
<dbReference type="CDD" id="cd00090">
    <property type="entry name" value="HTH_ARSR"/>
    <property type="match status" value="1"/>
</dbReference>
<evidence type="ECO:0000313" key="3">
    <source>
        <dbReference type="EMBL" id="MWG36172.1"/>
    </source>
</evidence>
<dbReference type="AlphaFoldDB" id="A0A6B0GMS9"/>
<dbReference type="InterPro" id="IPR055771">
    <property type="entry name" value="DUF7347"/>
</dbReference>
<dbReference type="Proteomes" id="UP000451471">
    <property type="component" value="Unassembled WGS sequence"/>
</dbReference>
<feature type="domain" description="DUF7351" evidence="2">
    <location>
        <begin position="108"/>
        <end position="277"/>
    </location>
</feature>
<proteinExistence type="predicted"/>
<dbReference type="RefSeq" id="WP_158205825.1">
    <property type="nucleotide sequence ID" value="NZ_WSZK01000030.1"/>
</dbReference>
<dbReference type="EMBL" id="WSZK01000030">
    <property type="protein sequence ID" value="MWG36172.1"/>
    <property type="molecule type" value="Genomic_DNA"/>
</dbReference>
<sequence length="285" mass="31701">MDHDAGITVDYRSPEEVFAVLGNETRLAILRAFVGAEGPLTFSRLRETVGMRDSGQFNYHLQKLSGAFIRESEAEDGYEPTLAGMRVVGALVAGNYTADATIDPIDVDDACPTCEERPLRVTFEDDQAHVRCPHCESFHNQYGFPPGTIDQYSHEELPQVFDRWLWTLFQRITAGFCVNCAGRLDGALVTDGDEPRIEWRCDRCGDRANASVTVPVLYHPATQGFLYDHGVDPTTTPSWRIATKRDRDVEETDDGVTVRLTVDGETVTGRVAHDGSVTDVDRSDR</sequence>